<dbReference type="PRINTS" id="PR00723">
    <property type="entry name" value="SUBTILISIN"/>
</dbReference>
<dbReference type="NCBIfam" id="TIGR03921">
    <property type="entry name" value="T7SS_mycosin"/>
    <property type="match status" value="1"/>
</dbReference>
<dbReference type="SUPFAM" id="SSF52743">
    <property type="entry name" value="Subtilisin-like"/>
    <property type="match status" value="1"/>
</dbReference>
<evidence type="ECO:0000256" key="11">
    <source>
        <dbReference type="RuleBase" id="RU003355"/>
    </source>
</evidence>
<dbReference type="GO" id="GO:0004252">
    <property type="term" value="F:serine-type endopeptidase activity"/>
    <property type="evidence" value="ECO:0007669"/>
    <property type="project" value="UniProtKB-UniRule"/>
</dbReference>
<dbReference type="STRING" id="76021.BS329_20185"/>
<dbReference type="PANTHER" id="PTHR43806:SF11">
    <property type="entry name" value="CEREVISIN-RELATED"/>
    <property type="match status" value="1"/>
</dbReference>
<protein>
    <submittedName>
        <fullName evidence="15">Type VII secretion-associated serine protease mycosin</fullName>
    </submittedName>
</protein>
<evidence type="ECO:0000256" key="9">
    <source>
        <dbReference type="ARBA" id="ARBA00023136"/>
    </source>
</evidence>
<dbReference type="InterPro" id="IPR000209">
    <property type="entry name" value="Peptidase_S8/S53_dom"/>
</dbReference>
<sequence>MRRLPALAAAGALAAAVVHLVSGETPAYAAPPAGVCHDPEPAHERVQARPWPQQTLDPQRVWPRSRGAGVLVAVIDSGVDADHPQLRGPGKVRAGRDFFLPGALPGAFDCVSHGTGVAGIIAADPLPGVGFHGVAPDAQILPVRITDRDISDRGESLRINPDAVAGGIRYAADQGARVINLSLAGFSDFPGIRAAVAYAVAKDAVVVAAAGNSQQNTPAGLPSYPASYDGVLGVGAVDRSGARMATSQIGPYVDIVAPGAQVLATTRVDGHTEAGGTSFAAPFVSATAALVRSAWPHLSAAQVIQRLKATAAPARGGRGSDAYGAGLVDPYRAVTDGLDPEKPAALPAFLPPPPDTARLEKAARSRETGTTAKWLTGATIGALVLAGLAAAVLPRGNRRRWRPGRVASMPSEPRVAEPPEQVFLIPRR</sequence>
<comment type="similarity">
    <text evidence="2 10 11">Belongs to the peptidase S8 family.</text>
</comment>
<keyword evidence="3" id="KW-1003">Cell membrane</keyword>
<dbReference type="PROSITE" id="PS00138">
    <property type="entry name" value="SUBTILASE_SER"/>
    <property type="match status" value="1"/>
</dbReference>
<dbReference type="PROSITE" id="PS00137">
    <property type="entry name" value="SUBTILASE_HIS"/>
    <property type="match status" value="1"/>
</dbReference>
<evidence type="ECO:0000313" key="15">
    <source>
        <dbReference type="EMBL" id="OLZ50720.1"/>
    </source>
</evidence>
<gene>
    <name evidence="15" type="ORF">BS329_20185</name>
</gene>
<dbReference type="RefSeq" id="WP_076162763.1">
    <property type="nucleotide sequence ID" value="NZ_JBEZVB010000061.1"/>
</dbReference>
<dbReference type="Proteomes" id="UP000187486">
    <property type="component" value="Unassembled WGS sequence"/>
</dbReference>
<keyword evidence="13" id="KW-0732">Signal</keyword>
<evidence type="ECO:0000256" key="4">
    <source>
        <dbReference type="ARBA" id="ARBA00022670"/>
    </source>
</evidence>
<dbReference type="InterPro" id="IPR036852">
    <property type="entry name" value="Peptidase_S8/S53_dom_sf"/>
</dbReference>
<keyword evidence="7 10" id="KW-0720">Serine protease</keyword>
<evidence type="ECO:0000256" key="10">
    <source>
        <dbReference type="PROSITE-ProRule" id="PRU01240"/>
    </source>
</evidence>
<evidence type="ECO:0000256" key="13">
    <source>
        <dbReference type="SAM" id="SignalP"/>
    </source>
</evidence>
<dbReference type="InterPro" id="IPR022398">
    <property type="entry name" value="Peptidase_S8_His-AS"/>
</dbReference>
<evidence type="ECO:0000259" key="14">
    <source>
        <dbReference type="Pfam" id="PF00082"/>
    </source>
</evidence>
<accession>A0A1R0KSA3</accession>
<dbReference type="AlphaFoldDB" id="A0A1R0KSA3"/>
<keyword evidence="9 12" id="KW-0472">Membrane</keyword>
<proteinExistence type="inferred from homology"/>
<dbReference type="EMBL" id="MQUQ01000010">
    <property type="protein sequence ID" value="OLZ50720.1"/>
    <property type="molecule type" value="Genomic_DNA"/>
</dbReference>
<evidence type="ECO:0000256" key="12">
    <source>
        <dbReference type="SAM" id="Phobius"/>
    </source>
</evidence>
<feature type="domain" description="Peptidase S8/S53" evidence="14">
    <location>
        <begin position="67"/>
        <end position="326"/>
    </location>
</feature>
<feature type="signal peptide" evidence="13">
    <location>
        <begin position="1"/>
        <end position="29"/>
    </location>
</feature>
<evidence type="ECO:0000256" key="5">
    <source>
        <dbReference type="ARBA" id="ARBA00022692"/>
    </source>
</evidence>
<dbReference type="GO" id="GO:0006508">
    <property type="term" value="P:proteolysis"/>
    <property type="evidence" value="ECO:0007669"/>
    <property type="project" value="UniProtKB-KW"/>
</dbReference>
<evidence type="ECO:0000256" key="3">
    <source>
        <dbReference type="ARBA" id="ARBA00022475"/>
    </source>
</evidence>
<evidence type="ECO:0000256" key="6">
    <source>
        <dbReference type="ARBA" id="ARBA00022801"/>
    </source>
</evidence>
<dbReference type="Gene3D" id="3.40.50.200">
    <property type="entry name" value="Peptidase S8/S53 domain"/>
    <property type="match status" value="1"/>
</dbReference>
<keyword evidence="5 12" id="KW-0812">Transmembrane</keyword>
<evidence type="ECO:0000256" key="1">
    <source>
        <dbReference type="ARBA" id="ARBA00004162"/>
    </source>
</evidence>
<dbReference type="OrthoDB" id="5240330at2"/>
<dbReference type="PANTHER" id="PTHR43806">
    <property type="entry name" value="PEPTIDASE S8"/>
    <property type="match status" value="1"/>
</dbReference>
<dbReference type="InterPro" id="IPR015500">
    <property type="entry name" value="Peptidase_S8_subtilisin-rel"/>
</dbReference>
<dbReference type="InterPro" id="IPR023827">
    <property type="entry name" value="Peptidase_S8_Asp-AS"/>
</dbReference>
<keyword evidence="6 10" id="KW-0378">Hydrolase</keyword>
<feature type="active site" description="Charge relay system" evidence="10">
    <location>
        <position position="278"/>
    </location>
</feature>
<name>A0A1R0KSA3_9PSEU</name>
<reference evidence="15 16" key="1">
    <citation type="submission" date="2016-01" db="EMBL/GenBank/DDBJ databases">
        <title>Amycolatopsis coloradensis genome sequencing and assembly.</title>
        <authorList>
            <person name="Mayilraj S."/>
        </authorList>
    </citation>
    <scope>NUCLEOTIDE SEQUENCE [LARGE SCALE GENOMIC DNA]</scope>
    <source>
        <strain evidence="15 16">DSM 44225</strain>
    </source>
</reference>
<comment type="caution">
    <text evidence="15">The sequence shown here is derived from an EMBL/GenBank/DDBJ whole genome shotgun (WGS) entry which is preliminary data.</text>
</comment>
<keyword evidence="8 12" id="KW-1133">Transmembrane helix</keyword>
<evidence type="ECO:0000256" key="7">
    <source>
        <dbReference type="ARBA" id="ARBA00022825"/>
    </source>
</evidence>
<dbReference type="PROSITE" id="PS00136">
    <property type="entry name" value="SUBTILASE_ASP"/>
    <property type="match status" value="1"/>
</dbReference>
<feature type="transmembrane region" description="Helical" evidence="12">
    <location>
        <begin position="374"/>
        <end position="393"/>
    </location>
</feature>
<keyword evidence="16" id="KW-1185">Reference proteome</keyword>
<keyword evidence="4 10" id="KW-0645">Protease</keyword>
<evidence type="ECO:0000313" key="16">
    <source>
        <dbReference type="Proteomes" id="UP000187486"/>
    </source>
</evidence>
<evidence type="ECO:0000256" key="2">
    <source>
        <dbReference type="ARBA" id="ARBA00011073"/>
    </source>
</evidence>
<dbReference type="InterPro" id="IPR023828">
    <property type="entry name" value="Peptidase_S8_Ser-AS"/>
</dbReference>
<organism evidence="15 16">
    <name type="scientific">Amycolatopsis coloradensis</name>
    <dbReference type="NCBI Taxonomy" id="76021"/>
    <lineage>
        <taxon>Bacteria</taxon>
        <taxon>Bacillati</taxon>
        <taxon>Actinomycetota</taxon>
        <taxon>Actinomycetes</taxon>
        <taxon>Pseudonocardiales</taxon>
        <taxon>Pseudonocardiaceae</taxon>
        <taxon>Amycolatopsis</taxon>
    </lineage>
</organism>
<feature type="chain" id="PRO_5013136437" evidence="13">
    <location>
        <begin position="30"/>
        <end position="428"/>
    </location>
</feature>
<dbReference type="PROSITE" id="PS51892">
    <property type="entry name" value="SUBTILASE"/>
    <property type="match status" value="1"/>
</dbReference>
<dbReference type="InterPro" id="IPR050131">
    <property type="entry name" value="Peptidase_S8_subtilisin-like"/>
</dbReference>
<feature type="active site" description="Charge relay system" evidence="10">
    <location>
        <position position="113"/>
    </location>
</feature>
<comment type="subcellular location">
    <subcellularLocation>
        <location evidence="1">Cell membrane</location>
        <topology evidence="1">Single-pass membrane protein</topology>
    </subcellularLocation>
</comment>
<evidence type="ECO:0000256" key="8">
    <source>
        <dbReference type="ARBA" id="ARBA00022989"/>
    </source>
</evidence>
<dbReference type="InterPro" id="IPR023834">
    <property type="entry name" value="T7SS_pept_S8A_mycosin"/>
</dbReference>
<dbReference type="Pfam" id="PF00082">
    <property type="entry name" value="Peptidase_S8"/>
    <property type="match status" value="1"/>
</dbReference>
<dbReference type="GO" id="GO:0005886">
    <property type="term" value="C:plasma membrane"/>
    <property type="evidence" value="ECO:0007669"/>
    <property type="project" value="UniProtKB-SubCell"/>
</dbReference>
<feature type="active site" description="Charge relay system" evidence="10">
    <location>
        <position position="76"/>
    </location>
</feature>